<reference evidence="1 2" key="1">
    <citation type="submission" date="2017-06" db="EMBL/GenBank/DDBJ databases">
        <authorList>
            <person name="Kim H.J."/>
            <person name="Triplett B.A."/>
        </authorList>
    </citation>
    <scope>NUCLEOTIDE SEQUENCE [LARGE SCALE GENOMIC DNA]</scope>
    <source>
        <strain evidence="1 2">S18795</strain>
    </source>
</reference>
<protein>
    <recommendedName>
        <fullName evidence="3">Integrase catalytic domain-containing protein</fullName>
    </recommendedName>
</protein>
<evidence type="ECO:0000313" key="2">
    <source>
        <dbReference type="Proteomes" id="UP000197904"/>
    </source>
</evidence>
<evidence type="ECO:0000313" key="1">
    <source>
        <dbReference type="EMBL" id="OWR33580.1"/>
    </source>
</evidence>
<comment type="caution">
    <text evidence="1">The sequence shown here is derived from an EMBL/GenBank/DDBJ whole genome shotgun (WGS) entry which is preliminary data.</text>
</comment>
<dbReference type="Proteomes" id="UP000197904">
    <property type="component" value="Unassembled WGS sequence"/>
</dbReference>
<organism evidence="1 2">
    <name type="scientific">Stenotrophomonas pavanii</name>
    <dbReference type="NCBI Taxonomy" id="487698"/>
    <lineage>
        <taxon>Bacteria</taxon>
        <taxon>Pseudomonadati</taxon>
        <taxon>Pseudomonadota</taxon>
        <taxon>Gammaproteobacteria</taxon>
        <taxon>Lysobacterales</taxon>
        <taxon>Lysobacteraceae</taxon>
        <taxon>Stenotrophomonas</taxon>
    </lineage>
</organism>
<sequence length="617" mass="68103">MANPPYLYDAQELATWYRPNVNEVREEDRDSYRRAEAALLGVVTGQLSLARAAKLHGLCRKRLRRMVAHAPGVHADGMANGFRVCVPYGTYQRMPGASGEVSVPSSGGPGSIAQLLQALPAVRDLVERFTDPLPPGRAPRAFSRLHERICAELRRLDLSDHYPLNTPDHGRRALLDYLRRDRLAAVVPGTLELEPMAVHKLEDAFRGRLFDRTEFDAHRIDVEGTLSVELPDGGVAERPITTLWLLVEVEVRSRAIVSWSLRVGRGYNNLDVATCLASGLRPWSPRELTIPDLAYAPGAGMPTGLEPALASRRSRSIALDNALAHSALELEASMCRSRGGVIIFGRAHEPRSRPIVEQLFSRLERGALRRIPGGFEPAKSLNESRRRISKVPGNEHYFNLGAFEELLDVIIANYNATPHPALGSLSPLQFLRTQPCSAFAFSPDVAEQDAADLCTVLVPLVVHGNRPQGVMPHVNYKYVKYRGPGLDGRWELIGKTVLARVNRNDLRTLTLMKSVTAPLCGVRAADPWARTAHDETTRSLIMRWIKNRDGFSVAGADCAVVAYVGFLKSRMQTSQLAVDQLARMDAATRPVSRQAVEPDCYSTAITMATDGWISLDE</sequence>
<dbReference type="GO" id="GO:0003676">
    <property type="term" value="F:nucleic acid binding"/>
    <property type="evidence" value="ECO:0007669"/>
    <property type="project" value="InterPro"/>
</dbReference>
<gene>
    <name evidence="1" type="ORF">CEE55_11030</name>
</gene>
<dbReference type="RefSeq" id="WP_005413361.1">
    <property type="nucleotide sequence ID" value="NZ_NIXP01000076.1"/>
</dbReference>
<accession>A0A246KYN2</accession>
<proteinExistence type="predicted"/>
<dbReference type="Gene3D" id="3.30.420.10">
    <property type="entry name" value="Ribonuclease H-like superfamily/Ribonuclease H"/>
    <property type="match status" value="1"/>
</dbReference>
<dbReference type="EMBL" id="NIXP01000076">
    <property type="protein sequence ID" value="OWR33580.1"/>
    <property type="molecule type" value="Genomic_DNA"/>
</dbReference>
<name>A0A246KYN2_9GAMM</name>
<dbReference type="InterPro" id="IPR036397">
    <property type="entry name" value="RNaseH_sf"/>
</dbReference>
<dbReference type="AlphaFoldDB" id="A0A246KYN2"/>
<evidence type="ECO:0008006" key="3">
    <source>
        <dbReference type="Google" id="ProtNLM"/>
    </source>
</evidence>